<dbReference type="InterPro" id="IPR042616">
    <property type="entry name" value="PROSER1"/>
</dbReference>
<sequence>MDKKSFETVLDEIRKAVLTEYKLKAIEYVHGYFSSEQVVELLRYFSWAEPQLKAIKALQHKIVAVPASKVVNILNCFTFSKDKLIALEILASNIVDAQNYRLIEDLFRINMSEKKRCRRILEQASKTGCKAPHAMISSCGMIPGNPYPKGKPSRINGIFPGTPIKKDTEEYINEGKGIAARILGPSKPAPSTYNPHKPVPYPIPPCRPHATIAPSRPHRSPTALNATLGSVSMAAPAVHLSSKSITSCAITSGSPDVAVEMDKRHVTCYFGAYNNAGLVPVANVVAPGLPAPQPYTANQVVSENEDLSSQAKPSQNQAFSAQANQLFTPHGSNPSTPAATPVPTPSPVKAISHPLAPATPLISGMNMSAPVLPVFPGQVSSSIHTSQPSTPTPAVIKSLSLPGVPVTSVHNATCTPIPAVFSGLASIPTATPALQGSSTPCTTPAPSEAFASATAPFAGLPFSATSSIASANNPASLSSVFAGLPLSLPPNTQGISSPVPSTIANSPATTIPGSLSLPNPILSVLKGFLTSNDTSLINSSALPSAMTSELASLSALANQSSDPPTSSVKCYTPSATPTSQRSSTPGLAIFPGLPSPSVTNSSSTPPALSAQSPLTTSPSIMPVNCGSSASLLHGASPANPDQQLSAAPAATSIPVMVKTEPMSPTLSAFKGPSHSASPSHGTIGLSALGRAYTSAASVPVSLPSSLNPALSGLSSLSAPLNSSSSLSSISLASHGSSAPIAPVFNGLPPFTSLTSNFAFTGNPALTPPVTLPGSLLATPSTTASAVSAPHASSTAAVLSELAASATVSAPPFSLNLSSAVPSLFSVAQGHLGSSNPSFPGFPVSNTPSVTPALPSFPGLQASSAVAAVAPLPAAATAPSPAPVLPGFASAFSSNFNSALVAQAGLTSGLQTPGNAVFPGLLSLPGIPGFPQSAAQSSLQELQHSAAAQSALLQVLLTHRNNFQLAFCGV</sequence>
<evidence type="ECO:0000313" key="4">
    <source>
        <dbReference type="Proteomes" id="UP000694522"/>
    </source>
</evidence>
<reference evidence="3" key="1">
    <citation type="submission" date="2025-08" db="UniProtKB">
        <authorList>
            <consortium name="Ensembl"/>
        </authorList>
    </citation>
    <scope>IDENTIFICATION</scope>
</reference>
<dbReference type="Ensembl" id="ENSACOT00000006084.1">
    <property type="protein sequence ID" value="ENSACOP00000005872.1"/>
    <property type="gene ID" value="ENSACOG00000004116.1"/>
</dbReference>
<name>A0A8B9F7C9_9PSIT</name>
<dbReference type="Pfam" id="PF14771">
    <property type="entry name" value="DUF4476"/>
    <property type="match status" value="1"/>
</dbReference>
<feature type="domain" description="DUF4476" evidence="2">
    <location>
        <begin position="31"/>
        <end position="121"/>
    </location>
</feature>
<feature type="compositionally biased region" description="Polar residues" evidence="1">
    <location>
        <begin position="562"/>
        <end position="585"/>
    </location>
</feature>
<dbReference type="PANTHER" id="PTHR14880:SF2">
    <property type="entry name" value="PROLINE AND SERINE-RICH PROTEIN 1"/>
    <property type="match status" value="1"/>
</dbReference>
<accession>A0A8B9F7C9</accession>
<dbReference type="AlphaFoldDB" id="A0A8B9F7C9"/>
<feature type="compositionally biased region" description="Low complexity" evidence="1">
    <location>
        <begin position="595"/>
        <end position="606"/>
    </location>
</feature>
<reference evidence="3" key="2">
    <citation type="submission" date="2025-09" db="UniProtKB">
        <authorList>
            <consortium name="Ensembl"/>
        </authorList>
    </citation>
    <scope>IDENTIFICATION</scope>
</reference>
<dbReference type="InterPro" id="IPR028011">
    <property type="entry name" value="DUF4476"/>
</dbReference>
<evidence type="ECO:0000256" key="1">
    <source>
        <dbReference type="SAM" id="MobiDB-lite"/>
    </source>
</evidence>
<proteinExistence type="predicted"/>
<organism evidence="3 4">
    <name type="scientific">Amazona collaria</name>
    <name type="common">yellow-billed parrot</name>
    <dbReference type="NCBI Taxonomy" id="241587"/>
    <lineage>
        <taxon>Eukaryota</taxon>
        <taxon>Metazoa</taxon>
        <taxon>Chordata</taxon>
        <taxon>Craniata</taxon>
        <taxon>Vertebrata</taxon>
        <taxon>Euteleostomi</taxon>
        <taxon>Archelosauria</taxon>
        <taxon>Archosauria</taxon>
        <taxon>Dinosauria</taxon>
        <taxon>Saurischia</taxon>
        <taxon>Theropoda</taxon>
        <taxon>Coelurosauria</taxon>
        <taxon>Aves</taxon>
        <taxon>Neognathae</taxon>
        <taxon>Neoaves</taxon>
        <taxon>Telluraves</taxon>
        <taxon>Australaves</taxon>
        <taxon>Psittaciformes</taxon>
        <taxon>Psittacidae</taxon>
        <taxon>Amazona</taxon>
    </lineage>
</organism>
<evidence type="ECO:0000313" key="3">
    <source>
        <dbReference type="Ensembl" id="ENSACOP00000005872.1"/>
    </source>
</evidence>
<feature type="region of interest" description="Disordered" evidence="1">
    <location>
        <begin position="326"/>
        <end position="345"/>
    </location>
</feature>
<dbReference type="Proteomes" id="UP000694522">
    <property type="component" value="Unplaced"/>
</dbReference>
<keyword evidence="4" id="KW-1185">Reference proteome</keyword>
<dbReference type="PANTHER" id="PTHR14880">
    <property type="entry name" value="PROLINE AND SERINE-RICH PROTEIN 1"/>
    <property type="match status" value="1"/>
</dbReference>
<evidence type="ECO:0000259" key="2">
    <source>
        <dbReference type="Pfam" id="PF14771"/>
    </source>
</evidence>
<feature type="region of interest" description="Disordered" evidence="1">
    <location>
        <begin position="556"/>
        <end position="615"/>
    </location>
</feature>
<protein>
    <submittedName>
        <fullName evidence="3">Proline and serine rich 1</fullName>
    </submittedName>
</protein>